<proteinExistence type="predicted"/>
<feature type="domain" description="Lysozyme inhibitor LprI-like N-terminal" evidence="1">
    <location>
        <begin position="42"/>
        <end position="132"/>
    </location>
</feature>
<dbReference type="PATRIC" id="fig|1197174.4.peg.891"/>
<evidence type="ECO:0000313" key="3">
    <source>
        <dbReference type="Proteomes" id="UP000012043"/>
    </source>
</evidence>
<sequence>MVSGKPLMRELLHLEKLMKTWLLLVLFGFSCSAMAENPPLDCQNAMSTLEMNRCASMALDSAEAELARYLAASLAHNADDLELVNAINVAQTDWQAYRLSHCNSVYMQWRDGSIRGVMALSCKTQLTKQRSHDIWKSFLSFMDGTPAILPEPDTSL</sequence>
<dbReference type="EMBL" id="ALAB01000007">
    <property type="protein sequence ID" value="EJI86187.1"/>
    <property type="molecule type" value="Genomic_DNA"/>
</dbReference>
<organism evidence="2 3">
    <name type="scientific">Alishewanella aestuarii B11</name>
    <dbReference type="NCBI Taxonomy" id="1197174"/>
    <lineage>
        <taxon>Bacteria</taxon>
        <taxon>Pseudomonadati</taxon>
        <taxon>Pseudomonadota</taxon>
        <taxon>Gammaproteobacteria</taxon>
        <taxon>Alteromonadales</taxon>
        <taxon>Alteromonadaceae</taxon>
        <taxon>Alishewanella</taxon>
    </lineage>
</organism>
<dbReference type="InterPro" id="IPR009739">
    <property type="entry name" value="LprI-like_N"/>
</dbReference>
<keyword evidence="3" id="KW-1185">Reference proteome</keyword>
<evidence type="ECO:0000313" key="2">
    <source>
        <dbReference type="EMBL" id="EJI86187.1"/>
    </source>
</evidence>
<dbReference type="PROSITE" id="PS51257">
    <property type="entry name" value="PROKAR_LIPOPROTEIN"/>
    <property type="match status" value="1"/>
</dbReference>
<comment type="caution">
    <text evidence="2">The sequence shown here is derived from an EMBL/GenBank/DDBJ whole genome shotgun (WGS) entry which is preliminary data.</text>
</comment>
<name>J2IG41_9ALTE</name>
<accession>J2IG41</accession>
<reference evidence="2 3" key="1">
    <citation type="journal article" date="2012" name="J. Bacteriol.">
        <title>Genome Sequence of Pectin-Degrading Alishewanella aestuarii Strain B11T, Isolated from Tidal Flat Sediment.</title>
        <authorList>
            <person name="Jung J."/>
            <person name="Choi S."/>
            <person name="Chun J."/>
            <person name="Park W."/>
        </authorList>
    </citation>
    <scope>NUCLEOTIDE SEQUENCE [LARGE SCALE GENOMIC DNA]</scope>
    <source>
        <strain evidence="2 3">B11</strain>
    </source>
</reference>
<protein>
    <recommendedName>
        <fullName evidence="1">Lysozyme inhibitor LprI-like N-terminal domain-containing protein</fullName>
    </recommendedName>
</protein>
<gene>
    <name evidence="2" type="ORF">AEST_09080</name>
</gene>
<dbReference type="AlphaFoldDB" id="J2IG41"/>
<evidence type="ECO:0000259" key="1">
    <source>
        <dbReference type="Pfam" id="PF07007"/>
    </source>
</evidence>
<dbReference type="Gene3D" id="1.20.1270.180">
    <property type="match status" value="1"/>
</dbReference>
<dbReference type="Proteomes" id="UP000012043">
    <property type="component" value="Unassembled WGS sequence"/>
</dbReference>
<dbReference type="Pfam" id="PF07007">
    <property type="entry name" value="LprI"/>
    <property type="match status" value="1"/>
</dbReference>